<sequence>MFLCQGLPVAVACGRAAVRGSTVSLQILGPICNRRHSVRAVALTSRAPGNAPSMECCTRNNTAVHPCPPLITPTL</sequence>
<dbReference type="EMBL" id="ML977614">
    <property type="protein sequence ID" value="KAF1997345.1"/>
    <property type="molecule type" value="Genomic_DNA"/>
</dbReference>
<evidence type="ECO:0008006" key="3">
    <source>
        <dbReference type="Google" id="ProtNLM"/>
    </source>
</evidence>
<organism evidence="1 2">
    <name type="scientific">Amniculicola lignicola CBS 123094</name>
    <dbReference type="NCBI Taxonomy" id="1392246"/>
    <lineage>
        <taxon>Eukaryota</taxon>
        <taxon>Fungi</taxon>
        <taxon>Dikarya</taxon>
        <taxon>Ascomycota</taxon>
        <taxon>Pezizomycotina</taxon>
        <taxon>Dothideomycetes</taxon>
        <taxon>Pleosporomycetidae</taxon>
        <taxon>Pleosporales</taxon>
        <taxon>Amniculicolaceae</taxon>
        <taxon>Amniculicola</taxon>
    </lineage>
</organism>
<name>A0A6A5WDW0_9PLEO</name>
<accession>A0A6A5WDW0</accession>
<evidence type="ECO:0000313" key="2">
    <source>
        <dbReference type="Proteomes" id="UP000799779"/>
    </source>
</evidence>
<reference evidence="1" key="1">
    <citation type="journal article" date="2020" name="Stud. Mycol.">
        <title>101 Dothideomycetes genomes: a test case for predicting lifestyles and emergence of pathogens.</title>
        <authorList>
            <person name="Haridas S."/>
            <person name="Albert R."/>
            <person name="Binder M."/>
            <person name="Bloem J."/>
            <person name="Labutti K."/>
            <person name="Salamov A."/>
            <person name="Andreopoulos B."/>
            <person name="Baker S."/>
            <person name="Barry K."/>
            <person name="Bills G."/>
            <person name="Bluhm B."/>
            <person name="Cannon C."/>
            <person name="Castanera R."/>
            <person name="Culley D."/>
            <person name="Daum C."/>
            <person name="Ezra D."/>
            <person name="Gonzalez J."/>
            <person name="Henrissat B."/>
            <person name="Kuo A."/>
            <person name="Liang C."/>
            <person name="Lipzen A."/>
            <person name="Lutzoni F."/>
            <person name="Magnuson J."/>
            <person name="Mondo S."/>
            <person name="Nolan M."/>
            <person name="Ohm R."/>
            <person name="Pangilinan J."/>
            <person name="Park H.-J."/>
            <person name="Ramirez L."/>
            <person name="Alfaro M."/>
            <person name="Sun H."/>
            <person name="Tritt A."/>
            <person name="Yoshinaga Y."/>
            <person name="Zwiers L.-H."/>
            <person name="Turgeon B."/>
            <person name="Goodwin S."/>
            <person name="Spatafora J."/>
            <person name="Crous P."/>
            <person name="Grigoriev I."/>
        </authorList>
    </citation>
    <scope>NUCLEOTIDE SEQUENCE</scope>
    <source>
        <strain evidence="1">CBS 123094</strain>
    </source>
</reference>
<protein>
    <recommendedName>
        <fullName evidence="3">Secreted protein</fullName>
    </recommendedName>
</protein>
<dbReference type="Proteomes" id="UP000799779">
    <property type="component" value="Unassembled WGS sequence"/>
</dbReference>
<keyword evidence="2" id="KW-1185">Reference proteome</keyword>
<proteinExistence type="predicted"/>
<dbReference type="AlphaFoldDB" id="A0A6A5WDW0"/>
<gene>
    <name evidence="1" type="ORF">P154DRAFT_281937</name>
</gene>
<evidence type="ECO:0000313" key="1">
    <source>
        <dbReference type="EMBL" id="KAF1997345.1"/>
    </source>
</evidence>